<dbReference type="SMART" id="SM01095">
    <property type="entry name" value="Cpl-7"/>
    <property type="match status" value="1"/>
</dbReference>
<protein>
    <submittedName>
        <fullName evidence="2">Cpl-7</fullName>
    </submittedName>
</protein>
<evidence type="ECO:0000313" key="2">
    <source>
        <dbReference type="EMBL" id="AIA84369.1"/>
    </source>
</evidence>
<dbReference type="Pfam" id="PF01476">
    <property type="entry name" value="LysM"/>
    <property type="match status" value="1"/>
</dbReference>
<feature type="non-terminal residue" evidence="2">
    <location>
        <position position="1"/>
    </location>
</feature>
<dbReference type="InterPro" id="IPR018392">
    <property type="entry name" value="LysM"/>
</dbReference>
<dbReference type="EMBL" id="KF117116">
    <property type="protein sequence ID" value="AIA84369.1"/>
    <property type="molecule type" value="Genomic_DNA"/>
</dbReference>
<reference evidence="2" key="1">
    <citation type="journal article" date="2013" name="Environ. Microbiol.">
        <title>Seasonally variable intestinal metagenomes of the red palm weevil (Rhynchophorus ferrugineus).</title>
        <authorList>
            <person name="Jia S."/>
            <person name="Zhang X."/>
            <person name="Zhang G."/>
            <person name="Yin A."/>
            <person name="Zhang S."/>
            <person name="Li F."/>
            <person name="Wang L."/>
            <person name="Zhao D."/>
            <person name="Yun Q."/>
            <person name="Tala"/>
            <person name="Wang J."/>
            <person name="Sun G."/>
            <person name="Baabdullah M."/>
            <person name="Yu X."/>
            <person name="Hu S."/>
            <person name="Al-Mssallem I.S."/>
            <person name="Yu J."/>
        </authorList>
    </citation>
    <scope>NUCLEOTIDE SEQUENCE</scope>
</reference>
<dbReference type="GO" id="GO:0008745">
    <property type="term" value="F:N-acetylmuramoyl-L-alanine amidase activity"/>
    <property type="evidence" value="ECO:0007669"/>
    <property type="project" value="InterPro"/>
</dbReference>
<dbReference type="AlphaFoldDB" id="A0A060BNC1"/>
<organism evidence="2">
    <name type="scientific">uncultured Ethanoligenens sp</name>
    <dbReference type="NCBI Taxonomy" id="286556"/>
    <lineage>
        <taxon>Bacteria</taxon>
        <taxon>Bacillati</taxon>
        <taxon>Bacillota</taxon>
        <taxon>Clostridia</taxon>
        <taxon>Eubacteriales</taxon>
        <taxon>Oscillospiraceae</taxon>
        <taxon>Ethanoligenens</taxon>
        <taxon>environmental samples</taxon>
    </lineage>
</organism>
<dbReference type="InterPro" id="IPR036505">
    <property type="entry name" value="Amidase/PGRP_sf"/>
</dbReference>
<dbReference type="InterPro" id="IPR036779">
    <property type="entry name" value="LysM_dom_sf"/>
</dbReference>
<evidence type="ECO:0000259" key="1">
    <source>
        <dbReference type="SMART" id="SM01095"/>
    </source>
</evidence>
<dbReference type="Pfam" id="PF08230">
    <property type="entry name" value="CW_7"/>
    <property type="match status" value="1"/>
</dbReference>
<dbReference type="InterPro" id="IPR013168">
    <property type="entry name" value="Cpl_7_lyso_C"/>
</dbReference>
<dbReference type="GO" id="GO:0009253">
    <property type="term" value="P:peptidoglycan catabolic process"/>
    <property type="evidence" value="ECO:0007669"/>
    <property type="project" value="InterPro"/>
</dbReference>
<accession>A0A060BNC1</accession>
<proteinExistence type="predicted"/>
<sequence length="161" mass="17892">NHSDVMHWFPKHGKSMDTFRTEVKRLLTADGSSAAPTTAKTVDELAREVIRGDWGNGAERKSRLTAAGYDYAAVQVRVNEILNGNTKPDPSMKSTWWLKATPFGRFHRRSLVAAPGYTEIKSLNGLSSDTIYTGQKLKIPKSTDDSMPLQTALAVVWMVRI</sequence>
<name>A0A060BNC1_9FIRM</name>
<dbReference type="Gene3D" id="3.40.80.10">
    <property type="entry name" value="Peptidoglycan recognition protein-like"/>
    <property type="match status" value="1"/>
</dbReference>
<dbReference type="Gene3D" id="3.10.350.10">
    <property type="entry name" value="LysM domain"/>
    <property type="match status" value="1"/>
</dbReference>
<feature type="domain" description="Cpl-7 lysozyme C-terminal" evidence="1">
    <location>
        <begin position="42"/>
        <end position="83"/>
    </location>
</feature>